<feature type="domain" description="HTH cro/C1-type" evidence="2">
    <location>
        <begin position="30"/>
        <end position="84"/>
    </location>
</feature>
<dbReference type="SUPFAM" id="SSF47413">
    <property type="entry name" value="lambda repressor-like DNA-binding domains"/>
    <property type="match status" value="1"/>
</dbReference>
<protein>
    <submittedName>
        <fullName evidence="3">Helix-turn-helix transcriptional regulator</fullName>
    </submittedName>
</protein>
<proteinExistence type="predicted"/>
<dbReference type="AlphaFoldDB" id="A0A8J6PDY2"/>
<evidence type="ECO:0000259" key="2">
    <source>
        <dbReference type="PROSITE" id="PS50943"/>
    </source>
</evidence>
<dbReference type="Pfam" id="PF01381">
    <property type="entry name" value="HTH_3"/>
    <property type="match status" value="1"/>
</dbReference>
<dbReference type="RefSeq" id="WP_163490698.1">
    <property type="nucleotide sequence ID" value="NZ_JACVEL010000002.1"/>
</dbReference>
<dbReference type="EMBL" id="JACVEL010000002">
    <property type="protein sequence ID" value="MBC9811870.1"/>
    <property type="molecule type" value="Genomic_DNA"/>
</dbReference>
<dbReference type="PROSITE" id="PS50943">
    <property type="entry name" value="HTH_CROC1"/>
    <property type="match status" value="1"/>
</dbReference>
<accession>A0A8J6PDY2</accession>
<gene>
    <name evidence="3" type="ORF">H9Y05_05210</name>
</gene>
<evidence type="ECO:0000313" key="3">
    <source>
        <dbReference type="EMBL" id="MBC9811870.1"/>
    </source>
</evidence>
<dbReference type="PANTHER" id="PTHR46797:SF1">
    <property type="entry name" value="METHYLPHOSPHONATE SYNTHASE"/>
    <property type="match status" value="1"/>
</dbReference>
<dbReference type="GO" id="GO:0005829">
    <property type="term" value="C:cytosol"/>
    <property type="evidence" value="ECO:0007669"/>
    <property type="project" value="TreeGrafter"/>
</dbReference>
<organism evidence="3 4">
    <name type="scientific">Taishania pollutisoli</name>
    <dbReference type="NCBI Taxonomy" id="2766479"/>
    <lineage>
        <taxon>Bacteria</taxon>
        <taxon>Pseudomonadati</taxon>
        <taxon>Bacteroidota</taxon>
        <taxon>Flavobacteriia</taxon>
        <taxon>Flavobacteriales</taxon>
        <taxon>Crocinitomicaceae</taxon>
        <taxon>Taishania</taxon>
    </lineage>
</organism>
<reference evidence="3" key="1">
    <citation type="submission" date="2020-09" db="EMBL/GenBank/DDBJ databases">
        <title>Taishania pollutisoli gen. nov., sp. nov., Isolated from Tetrabromobisphenol A-Contaminated Soil.</title>
        <authorList>
            <person name="Chen Q."/>
        </authorList>
    </citation>
    <scope>NUCLEOTIDE SEQUENCE</scope>
    <source>
        <strain evidence="3">CZZ-1</strain>
    </source>
</reference>
<dbReference type="CDD" id="cd00093">
    <property type="entry name" value="HTH_XRE"/>
    <property type="match status" value="1"/>
</dbReference>
<dbReference type="SMART" id="SM00530">
    <property type="entry name" value="HTH_XRE"/>
    <property type="match status" value="1"/>
</dbReference>
<dbReference type="InterPro" id="IPR050807">
    <property type="entry name" value="TransReg_Diox_bact_type"/>
</dbReference>
<keyword evidence="1" id="KW-0238">DNA-binding</keyword>
<sequence length="88" mass="10372">MSEINFTIRPYLDMVIEQDKIFLQRLGKRISELRLRYKLTKVQLAFEINTSESNIRRIEKGQINVGIITLNKIAEVFNISLSELVRFD</sequence>
<keyword evidence="4" id="KW-1185">Reference proteome</keyword>
<dbReference type="Gene3D" id="1.10.260.40">
    <property type="entry name" value="lambda repressor-like DNA-binding domains"/>
    <property type="match status" value="1"/>
</dbReference>
<dbReference type="GO" id="GO:0003700">
    <property type="term" value="F:DNA-binding transcription factor activity"/>
    <property type="evidence" value="ECO:0007669"/>
    <property type="project" value="TreeGrafter"/>
</dbReference>
<evidence type="ECO:0000256" key="1">
    <source>
        <dbReference type="ARBA" id="ARBA00023125"/>
    </source>
</evidence>
<dbReference type="Proteomes" id="UP000652681">
    <property type="component" value="Unassembled WGS sequence"/>
</dbReference>
<dbReference type="InterPro" id="IPR010982">
    <property type="entry name" value="Lambda_DNA-bd_dom_sf"/>
</dbReference>
<dbReference type="InterPro" id="IPR001387">
    <property type="entry name" value="Cro/C1-type_HTH"/>
</dbReference>
<evidence type="ECO:0000313" key="4">
    <source>
        <dbReference type="Proteomes" id="UP000652681"/>
    </source>
</evidence>
<dbReference type="PANTHER" id="PTHR46797">
    <property type="entry name" value="HTH-TYPE TRANSCRIPTIONAL REGULATOR"/>
    <property type="match status" value="1"/>
</dbReference>
<comment type="caution">
    <text evidence="3">The sequence shown here is derived from an EMBL/GenBank/DDBJ whole genome shotgun (WGS) entry which is preliminary data.</text>
</comment>
<name>A0A8J6PDY2_9FLAO</name>
<dbReference type="GO" id="GO:0003677">
    <property type="term" value="F:DNA binding"/>
    <property type="evidence" value="ECO:0007669"/>
    <property type="project" value="UniProtKB-KW"/>
</dbReference>